<dbReference type="Gene3D" id="6.20.50.100">
    <property type="match status" value="7"/>
</dbReference>
<feature type="domain" description="Trimeric autotransporter adhesin YadA-like head" evidence="13">
    <location>
        <begin position="2004"/>
        <end position="2030"/>
    </location>
</feature>
<feature type="region of interest" description="Disordered" evidence="11">
    <location>
        <begin position="1642"/>
        <end position="1702"/>
    </location>
</feature>
<keyword evidence="5" id="KW-1134">Transmembrane beta strand</keyword>
<keyword evidence="6" id="KW-0812">Transmembrane</keyword>
<feature type="domain" description="Trimeric autotransporter adhesin YadA-like stalk" evidence="14">
    <location>
        <begin position="4039"/>
        <end position="4080"/>
    </location>
</feature>
<dbReference type="Gene3D" id="6.10.250.2040">
    <property type="match status" value="1"/>
</dbReference>
<dbReference type="Pfam" id="PF05658">
    <property type="entry name" value="YadA_head"/>
    <property type="match status" value="14"/>
</dbReference>
<feature type="domain" description="Trimeric autotransporter adhesin YadA-like stalk" evidence="14">
    <location>
        <begin position="527"/>
        <end position="567"/>
    </location>
</feature>
<evidence type="ECO:0000313" key="17">
    <source>
        <dbReference type="Proteomes" id="UP000254253"/>
    </source>
</evidence>
<evidence type="ECO:0000256" key="1">
    <source>
        <dbReference type="ARBA" id="ARBA00004241"/>
    </source>
</evidence>
<reference evidence="16 17" key="1">
    <citation type="submission" date="2018-06" db="EMBL/GenBank/DDBJ databases">
        <authorList>
            <consortium name="Pathogen Informatics"/>
            <person name="Doyle S."/>
        </authorList>
    </citation>
    <scope>NUCLEOTIDE SEQUENCE [LARGE SCALE GENOMIC DNA]</scope>
    <source>
        <strain evidence="16 17">NCTC4191</strain>
    </source>
</reference>
<dbReference type="RefSeq" id="WP_258867169.1">
    <property type="nucleotide sequence ID" value="NZ_UFRN01000002.1"/>
</dbReference>
<feature type="domain" description="Trimeric autotransporter adhesin YadA-like stalk" evidence="14">
    <location>
        <begin position="2252"/>
        <end position="2292"/>
    </location>
</feature>
<evidence type="ECO:0000256" key="3">
    <source>
        <dbReference type="ARBA" id="ARBA00005848"/>
    </source>
</evidence>
<dbReference type="Proteomes" id="UP000254253">
    <property type="component" value="Unassembled WGS sequence"/>
</dbReference>
<comment type="subcellular location">
    <subcellularLocation>
        <location evidence="2">Cell outer membrane</location>
    </subcellularLocation>
    <subcellularLocation>
        <location evidence="1">Cell surface</location>
    </subcellularLocation>
</comment>
<organism evidence="16 17">
    <name type="scientific">Actinobacillus lignieresii</name>
    <dbReference type="NCBI Taxonomy" id="720"/>
    <lineage>
        <taxon>Bacteria</taxon>
        <taxon>Pseudomonadati</taxon>
        <taxon>Pseudomonadota</taxon>
        <taxon>Gammaproteobacteria</taxon>
        <taxon>Pasteurellales</taxon>
        <taxon>Pasteurellaceae</taxon>
        <taxon>Actinobacillus</taxon>
    </lineage>
</organism>
<feature type="compositionally biased region" description="Low complexity" evidence="11">
    <location>
        <begin position="1675"/>
        <end position="1697"/>
    </location>
</feature>
<feature type="domain" description="Trimeric autotransporter adhesin YadA-like stalk" evidence="14">
    <location>
        <begin position="4729"/>
        <end position="4763"/>
    </location>
</feature>
<feature type="domain" description="Trimeric autotransporter adhesin YadA-like stalk" evidence="14">
    <location>
        <begin position="355"/>
        <end position="395"/>
    </location>
</feature>
<evidence type="ECO:0000256" key="4">
    <source>
        <dbReference type="ARBA" id="ARBA00022448"/>
    </source>
</evidence>
<evidence type="ECO:0000256" key="7">
    <source>
        <dbReference type="ARBA" id="ARBA00022729"/>
    </source>
</evidence>
<dbReference type="GO" id="GO:0015031">
    <property type="term" value="P:protein transport"/>
    <property type="evidence" value="ECO:0007669"/>
    <property type="project" value="UniProtKB-KW"/>
</dbReference>
<feature type="domain" description="Trimeric autotransporter adhesin YadA-like head" evidence="13">
    <location>
        <begin position="2088"/>
        <end position="2113"/>
    </location>
</feature>
<feature type="compositionally biased region" description="Low complexity" evidence="11">
    <location>
        <begin position="1643"/>
        <end position="1661"/>
    </location>
</feature>
<feature type="domain" description="Trimeric autotransporter adhesin YadA-like head" evidence="13">
    <location>
        <begin position="2061"/>
        <end position="2086"/>
    </location>
</feature>
<evidence type="ECO:0000256" key="11">
    <source>
        <dbReference type="SAM" id="MobiDB-lite"/>
    </source>
</evidence>
<evidence type="ECO:0000259" key="14">
    <source>
        <dbReference type="Pfam" id="PF05662"/>
    </source>
</evidence>
<dbReference type="GO" id="GO:0009986">
    <property type="term" value="C:cell surface"/>
    <property type="evidence" value="ECO:0007669"/>
    <property type="project" value="UniProtKB-SubCell"/>
</dbReference>
<keyword evidence="4" id="KW-0813">Transport</keyword>
<evidence type="ECO:0000256" key="5">
    <source>
        <dbReference type="ARBA" id="ARBA00022452"/>
    </source>
</evidence>
<feature type="domain" description="Trimeric autotransporter adhesin YadA-like stalk" evidence="14">
    <location>
        <begin position="4594"/>
        <end position="4628"/>
    </location>
</feature>
<feature type="compositionally biased region" description="Polar residues" evidence="11">
    <location>
        <begin position="1662"/>
        <end position="1674"/>
    </location>
</feature>
<evidence type="ECO:0000256" key="8">
    <source>
        <dbReference type="ARBA" id="ARBA00022927"/>
    </source>
</evidence>
<keyword evidence="7" id="KW-0732">Signal</keyword>
<feature type="domain" description="Trimeric autotransporter adhesin YadA-like head" evidence="13">
    <location>
        <begin position="255"/>
        <end position="281"/>
    </location>
</feature>
<dbReference type="Gene3D" id="3.30.1300.30">
    <property type="entry name" value="GSPII I/J protein-like"/>
    <property type="match status" value="1"/>
</dbReference>
<feature type="domain" description="Trimeric autotransporter adhesin YadA-like head" evidence="13">
    <location>
        <begin position="1934"/>
        <end position="1960"/>
    </location>
</feature>
<feature type="domain" description="Trimeric autotransporter adhesin YadA-like stalk" evidence="14">
    <location>
        <begin position="1253"/>
        <end position="1292"/>
    </location>
</feature>
<feature type="domain" description="Trimeric autotransporter adhesin YadA-like C-terminal membrane anchor" evidence="12">
    <location>
        <begin position="4783"/>
        <end position="4843"/>
    </location>
</feature>
<dbReference type="InterPro" id="IPR024973">
    <property type="entry name" value="ESPR"/>
</dbReference>
<comment type="similarity">
    <text evidence="3">Belongs to the autotransporter-2 (AT-2) (TC 1.B.40) family.</text>
</comment>
<dbReference type="SUPFAM" id="SSF54523">
    <property type="entry name" value="Pili subunits"/>
    <property type="match status" value="1"/>
</dbReference>
<evidence type="ECO:0000256" key="10">
    <source>
        <dbReference type="ARBA" id="ARBA00023237"/>
    </source>
</evidence>
<evidence type="ECO:0000313" key="16">
    <source>
        <dbReference type="EMBL" id="SUT89830.1"/>
    </source>
</evidence>
<name>A0A380TQM3_ACTLI</name>
<dbReference type="Gene3D" id="2.150.10.10">
    <property type="entry name" value="Serralysin-like metalloprotease, C-terminal"/>
    <property type="match status" value="8"/>
</dbReference>
<dbReference type="PANTHER" id="PTHR24637">
    <property type="entry name" value="COLLAGEN"/>
    <property type="match status" value="1"/>
</dbReference>
<accession>A0A380TQM3</accession>
<feature type="domain" description="Trimeric autotransporter adhesin YadA-like stalk" evidence="14">
    <location>
        <begin position="2760"/>
        <end position="2804"/>
    </location>
</feature>
<sequence length="4843" mass="491253">MNKIFKVIWSHATQTFVVVSELTKAKSKSSQTSSVNKTKDSDIKLNINFNKLYLVLVGILAVNSVQAAVSIGSATKANDWSNNLAFSASGASITGEAIAIGKVIAANDSVAIGGAYNGTQSNQAASRGIAIGYGAQAIGNNEAIAIGAATRAAGDQSIAIGANVIVTGSSSIGIGGDDLKEASLKNLDGSLAGVLNRDLNLGNINTEFRNISGRDLVDPKNMHPKTSASGEASVAVGVQSIAGHLSTAFGTGTLATGIASTALGVTANASGVGSFAGGPNAAAAGRGSIAIGGHSNAQIDHSVALGTDSVSNRAVSENADYFVLTQATDAQKQAIAKTKATQAAVSVGSDTIKRQIINVAAGSQDSDAVNVAQLKAASTTIKAGSNVNVAKTTDANGAVYTINAYNTTVAKGSDDVVVTSSQPATNTTLYTIDIADTTKQNIQKGVEAKVATDKGIRFGNSTTSNKFELGSTIKVNAGDDIVVNTTPDGVQVALADNVDVNNITVGNTLKVGDVSVNQAGISAGNKKITNVENGIQTKDAVNFGQLEQVKNLANAGWNLQANGQSGSTVRPTETVSLNNTDNNIMISKDANNDNVTFGLNSTLTVGQTKPITMNGTTGTISGLSSTLPVGTGSTVTSQTKPATTASVLSSAATVGDVLNSGWNLQGNSQAVDFVSAYDTVNFVSGSGTTAEVTVDAGKASSTVKYSVNKSDLSVTGGTVTAGKAGDNFATAEQVAKAINDSEKTSSVVSSTKTIKVTSKVDGKNTEYDLDLSEATKTSLQNADNALQSWTAQANGQAVKTVSKDNATLNFVDGTNIQVTNDKGQVKIATVDTPTFTTVNAENFTTGTVSITDNGINAGNQKITNLANGTANSDAVTLAQLNASKSVVKAGNNTNVRTETATDGSTVYTVDANATTVSGSDALNITKSDAGNNVTNYALDLSKVTKDNIQKGVDAHNTVTTEGLTFTADSGTETLRKLGETLAINGDATLINTKVEAGKVSVVATKTLTDAVSNATSALQSIVTTADSKDAQTVNKDSNKANFISGTNIQLTGTKEGITVATKENVDFTTVNATTVNATTVNGDTIKSGDVVITKNGINAGNQTISNVKDGTISENSKEAVNGSQLYTTNLNVTNNTANITKNATDIAKGTVYEGDHAQATTNEFKRALGEKTKVVGGAAKDDLSDNNIGVVSNGVDTLTVKLAKTLENLTNATFGSNSDKTVIDKDGVTITNGTDSNKTVSLTESGLNNGGQKITNVAKGEKDSDAVNVSQLKEYVGDNSYNWTISDGTKNEAVADNGTVSVKGSANDNSATTPGIVTTLTGTDITVDLSAKTKDDIKQGVDANTTVNTKGLTFTADNAGVKTERKLGETLAINGDATLINTKVEDGKVSVTATDKLQTAVTSAESALQSIITTANGVDAQTVNKNSNKANFTNGKNIVLTPSTTGIEVATKDEVDFTTVNATTLNGTTIKSGDVVITKDGINAGDKKITHVANGNVTNDSKEAVNGSQLYATNQNVANNTVNITKNAENIAKGTVYAGDVGNSFTRPLGETTNVKGGAKDNLSDNNIGVVSDGTDTLTVKLAKTLTDLTSAEFGEKDSSDKTVINKDGVSSEVIGKDGNVISSTDLTSDGVTSETVIPEVKTTSTNTADDGTTTQTDTTTNGLDSNEVSSQGMTVSTSTTETKTTTVTPKDGTTGPEITTVETDTLKTTGVDNDGIRINTHETVTTTNPDGTTNVVENDGEVSLTSSGLNNGGNRAINVAAGVNATDAVNVSQLEAAKTHYYSVKTTTEQANFNNDTATGENSIAAGPNVWAQGVQSAVFGSMAGALGDKSTAMGNDAWALGTQATAIGSGVEAHGQGSVAIGNADNNGKDKTIATNEAINSVAIGTHAVVTKADTVAIGHNAGAVNTQATALGANANAAGEQSNALGYKSSASGNQSTAVGTEANAAGQEATALGYKANSNGYRTTAIGHSSSATGSMAVALGNQANARGTLSQAFGDHAIASAENATAIGTNANANAEKGIAFGTQAGVSGVSGIAFGDGAMSNAKQAISIGKSARTTAENAVALGSSAIATSNNAIAVGNSSNAIGANSLAMGVNSKALKDNTIALGNNVSVTAANAVALGLNSTAYGENSIVMGTSAKNTGNHAVAIGTGASAYRQNSIAMGKDSSTGGDFAVALGDSANAAAENTLALGKNAVADKKDSVALGNNAYTGDIIATESATLSGQVYEFAGKAPIGTVSVGNQGNERTITNVAAGRISSTSTDAINGSQLYAVSEVASRGWNIQANGDTASQVVPGATVQFIDGTNIDITRDGNNITIATAANVVTTETDKYVTGGKVAYDNQGNGTTTLTLKDGTEAQVTGAKNNFVTKSETATDGKKATLTRNDGGTVDIDLTNTVNQAVTEATDKGTKYAGDKAADGVAVNEFGRKLGETTNVKGGAQGELSDNNIGVVSNGVDTLTVKLAKALSGLTSATFGNDVNDQTVINKDGVTITNSTDSNKTVSLTDGGLNNGGNKITNVKEGEAGTDAVNVDQLTKAITDSAYNWNISDGTNNTAVPDSGTVAVKGSANADSANTVGVVTELEGTNVKVDLSQKAKEDIANGQKHSSVAGDANFVVTQNTINAEGGKQYDVKLADTVVVGKDKPVTIDGTNGTVSGLTNTTWDPDTKYEGGKAATQEQLKSVSDVAQKGWNIQANKDTATKVAPGDTVKFIDGENIKVTRAGNEITIATAKDVKFDSVKVGDKVTINNDGINAGDTKVTNVTNGTLAANSKDAVNGSQLYATNQNVTNNTANITKNADNIAKGTVYAGDRLDAAVTGKTNNFTRALGEQTNVVGGATGELSDNNLAVISNGTDTLTVKLAKSLTDLTNATFGSTDTDKTVISKDGVTISSDKPEKTVSLTDKGLNNGNNQITNVTSGLVKRDGNPVELSKAEGDVLTNAVNVGDLKTTVTNLTEEGKGGGFGLTAEDNKNVKADLGKTVKVQGDGSIKTTIIEKDGQSALQVGLTENVTVGGQDKPGTITVKGENGKDGVAINGKDGSIGLTGAPGKDGQDAQATIKVVDGTKGLDGNNGKDGESKTRIVYEKPNGGGEEEIATLNDGLNFVGDKGEVIAKKLNETLAIKGNLDAAAVVTDKNLRVDNDKDKNGELIIKMAKSLTDLTNATFGSDDSSTVIGGNGLTITPKAGDKVSLTDKGLDNGNNTITNVKAGENDTDAVNVSQLKEVKNTANAGWNISANGQNETNVAPKGSVSFNNTDGNVVITKAADNNNVTFNLNNDLTVGGPTGKDGKDGKDGTIGVKGKDGTTGVTLNGKDGSIGLTGPKGADGKDGANATITVANGPVGVDGTDGKDGKDGMTRIVYTDPKGTTHNVSTLNDGLNFAGNQGDTIAKKLNETLTVKGDLANNAAASSENLRVDSQDGALVVKLAQNLANLTTATFGNTDTDKTVVSKDGVTISSDKPEKEVSLTDKGLNNGNNQITNVTSGLTDSTGQKSDLANATTTNAVNVGDLKDTVNNLTNATTGGFGLKDDNNTEVKQDLGKTIQIKGKDGVTVTSNVADKSLEVALQGDVTVNGKDGKDGSIGVKGADGKDGTKITKDAVVFNGVDGKDGKDGQVSIKVEQGPKGIAGNDGANGTTKTRIVYEKPNGDKEQVATLNDGLNFVGDKGQVIQKKLNETLAIKGNLDANATVTDKNLRVDNDKDQNGELIIKMAKSLTDLTNATFSSGDINATIGGNGLTITPKGGDVVSLTDKGLNNGNNTITNVAPGVNGTDAVNKDQLDGVNATANAGWNLTTNGDNTNASNVAPNSTVDLANTDGNIVITKAGNNVTFDLNNNLTVGGPGKDGKDGVDGQLGVQGKDGKTGVVLNGKDGTIGINGKDGSNGSITVKQGKPGVDGKDGETKTRIVYETKDETGKPTTEEVATLKDGLKFVGNDGKVVTKELNETLAIKGGINTEAGLTAASDRNVGVRENEKGLNIVIAERPTFSGITVDGKDGKDAEVKFAKDGKDGMSIVGTRGADGQNGLTLKGANGKDGVSFKEDGRITNVADGKGGKDAVNKDQLERVNATANAGWKLTINNGNNQTTVTPNATVDLANTDGNIVITKVGNNVNFGLNNTLTVGNDNKPGTMTVKGENGKDGVSISGKDGISIKGENGQDAVSINGKDGDGTVAVKGKDGKTGVGLDGANGTIGINGKDGSNGTITLAKGEPGVDGKTRIVYETKTPDGKTVTEEVATLKDGLKFVGNDGKVITKELNETLTIKGNLSTAADVTDKNLRVDNVDNALIIKMAKTLTDLTSATFTNAGGDKSVVDGNGLTITPSGNASNTVSLTTTGLNNGDNKVINVAAGDVNANSTDAVNGSQLYAVSEVANKGWKIQTNGNVSTNVKPGDTVNFANGKNIAITNDGTKVTVGLVKQVDLGTDGSIKAGDTFVNKDGVKVGDKVSLTKDGLKAGNVTISATTGINAGDKQITNVASGLGGTKLSEAKGDTLTNAANIGDLQTAVSSVTDASKGGGFGLADDKGANVTQNLGKTIAVKGDGKNISTVVKGGALTVNLNKDVDLGKGGSVTTGNTKVSDKGVSFADSLVNLTSNGLDNGGNKVTNVKAGDVNANSTDAVNGSQLYATNQNVTNVQNEVAKGWNIEAGTVDGGKVFNASKTKVAMGDTVGVKAGKNIEITQDGSNIAIATSANPTFETVTTESVKVGKGDNTVAIETVTDKHGSALKVSGADGKSETRINNVADGKADNDAVNVRQLRGVAQNVANIDNRVSKLDKRVRGIGANAAAASSLPQVYIPGKSMVALAGGAYSGASAVAVGYSRASDNGKVILKVNGTANSAGHYSGGVGVGYQW</sequence>
<dbReference type="Pfam" id="PF13018">
    <property type="entry name" value="ESPR"/>
    <property type="match status" value="1"/>
</dbReference>
<proteinExistence type="inferred from homology"/>
<feature type="domain" description="Trimeric autotransporter adhesin YadA-like head" evidence="13">
    <location>
        <begin position="2117"/>
        <end position="2142"/>
    </location>
</feature>
<evidence type="ECO:0000256" key="2">
    <source>
        <dbReference type="ARBA" id="ARBA00004442"/>
    </source>
</evidence>
<evidence type="ECO:0000259" key="15">
    <source>
        <dbReference type="Pfam" id="PF13018"/>
    </source>
</evidence>
<feature type="domain" description="Trimeric autotransporter adhesin YadA-like stalk" evidence="14">
    <location>
        <begin position="3203"/>
        <end position="3243"/>
    </location>
</feature>
<keyword evidence="10" id="KW-0998">Cell outer membrane</keyword>
<feature type="domain" description="Trimeric autotransporter adhesin YadA-like stalk" evidence="14">
    <location>
        <begin position="861"/>
        <end position="898"/>
    </location>
</feature>
<feature type="domain" description="Trimeric autotransporter adhesin YadA-like stalk" evidence="14">
    <location>
        <begin position="1758"/>
        <end position="1781"/>
    </location>
</feature>
<feature type="domain" description="Trimeric autotransporter adhesin YadA-like stalk" evidence="14">
    <location>
        <begin position="1488"/>
        <end position="1531"/>
    </location>
</feature>
<feature type="domain" description="Trimeric autotransporter adhesin YadA-like head" evidence="13">
    <location>
        <begin position="1827"/>
        <end position="1852"/>
    </location>
</feature>
<evidence type="ECO:0000259" key="13">
    <source>
        <dbReference type="Pfam" id="PF05658"/>
    </source>
</evidence>
<protein>
    <submittedName>
        <fullName evidence="16">Autotransporter adhesin</fullName>
    </submittedName>
</protein>
<evidence type="ECO:0000256" key="6">
    <source>
        <dbReference type="ARBA" id="ARBA00022692"/>
    </source>
</evidence>
<dbReference type="GO" id="GO:0009279">
    <property type="term" value="C:cell outer membrane"/>
    <property type="evidence" value="ECO:0007669"/>
    <property type="project" value="UniProtKB-SubCell"/>
</dbReference>
<dbReference type="InterPro" id="IPR045584">
    <property type="entry name" value="Pilin-like"/>
</dbReference>
<dbReference type="InterPro" id="IPR008635">
    <property type="entry name" value="Coiled_stalk_dom"/>
</dbReference>
<evidence type="ECO:0000259" key="12">
    <source>
        <dbReference type="Pfam" id="PF03895"/>
    </source>
</evidence>
<dbReference type="Gene3D" id="1.20.5.170">
    <property type="match status" value="4"/>
</dbReference>
<feature type="domain" description="Trimeric autotransporter adhesin YadA-like stalk" evidence="14">
    <location>
        <begin position="3758"/>
        <end position="3797"/>
    </location>
</feature>
<dbReference type="EMBL" id="UFRN01000002">
    <property type="protein sequence ID" value="SUT89830.1"/>
    <property type="molecule type" value="Genomic_DNA"/>
</dbReference>
<keyword evidence="8" id="KW-0653">Protein transport</keyword>
<feature type="domain" description="Trimeric autotransporter adhesin YadA-like head" evidence="13">
    <location>
        <begin position="1881"/>
        <end position="1904"/>
    </location>
</feature>
<dbReference type="InterPro" id="IPR005594">
    <property type="entry name" value="YadA_C"/>
</dbReference>
<feature type="domain" description="Trimeric autotransporter adhesin YadA-like head" evidence="13">
    <location>
        <begin position="2186"/>
        <end position="2212"/>
    </location>
</feature>
<dbReference type="Gene3D" id="2.20.70.140">
    <property type="match status" value="9"/>
</dbReference>
<gene>
    <name evidence="16" type="primary">yadA_1</name>
    <name evidence="16" type="ORF">NCTC4191_00137</name>
</gene>
<dbReference type="PANTHER" id="PTHR24637:SF421">
    <property type="entry name" value="CUTICLE COLLAGEN DPY-2"/>
    <property type="match status" value="1"/>
</dbReference>
<dbReference type="SUPFAM" id="SSF101999">
    <property type="entry name" value="Trimeric adhesin"/>
    <property type="match status" value="1"/>
</dbReference>
<feature type="domain" description="Trimeric autotransporter adhesin YadA-like head" evidence="13">
    <location>
        <begin position="1908"/>
        <end position="1932"/>
    </location>
</feature>
<dbReference type="Pfam" id="PF03895">
    <property type="entry name" value="YadA_anchor"/>
    <property type="match status" value="1"/>
</dbReference>
<keyword evidence="17" id="KW-1185">Reference proteome</keyword>
<feature type="region of interest" description="Disordered" evidence="11">
    <location>
        <begin position="3282"/>
        <end position="3324"/>
    </location>
</feature>
<dbReference type="CDD" id="cd12820">
    <property type="entry name" value="LbR_YadA-like"/>
    <property type="match status" value="4"/>
</dbReference>
<feature type="domain" description="Trimeric autotransporter adhesin YadA-like head" evidence="13">
    <location>
        <begin position="2145"/>
        <end position="2170"/>
    </location>
</feature>
<feature type="domain" description="Trimeric autotransporter adhesin YadA-like head" evidence="13">
    <location>
        <begin position="1963"/>
        <end position="1988"/>
    </location>
</feature>
<dbReference type="InterPro" id="IPR008640">
    <property type="entry name" value="Adhesin_Head_dom"/>
</dbReference>
<feature type="domain" description="Trimeric autotransporter adhesin YadA-like head" evidence="13">
    <location>
        <begin position="143"/>
        <end position="163"/>
    </location>
</feature>
<feature type="domain" description="Trimeric autotransporter adhesin YadA-like head" evidence="13">
    <location>
        <begin position="283"/>
        <end position="309"/>
    </location>
</feature>
<feature type="domain" description="ESPR" evidence="15">
    <location>
        <begin position="1"/>
        <end position="35"/>
    </location>
</feature>
<feature type="domain" description="Trimeric autotransporter adhesin YadA-like stalk" evidence="14">
    <location>
        <begin position="2518"/>
        <end position="2558"/>
    </location>
</feature>
<dbReference type="SUPFAM" id="SSF101967">
    <property type="entry name" value="Adhesin YadA, collagen-binding domain"/>
    <property type="match status" value="11"/>
</dbReference>
<dbReference type="Pfam" id="PF05662">
    <property type="entry name" value="YadA_stalk"/>
    <property type="match status" value="16"/>
</dbReference>
<keyword evidence="9" id="KW-0472">Membrane</keyword>
<feature type="domain" description="Trimeric autotransporter adhesin YadA-like stalk" evidence="14">
    <location>
        <begin position="1104"/>
        <end position="1146"/>
    </location>
</feature>
<feature type="domain" description="Trimeric autotransporter adhesin YadA-like stalk" evidence="14">
    <location>
        <begin position="4336"/>
        <end position="4380"/>
    </location>
</feature>
<evidence type="ECO:0000256" key="9">
    <source>
        <dbReference type="ARBA" id="ARBA00023136"/>
    </source>
</evidence>
<dbReference type="InterPro" id="IPR011049">
    <property type="entry name" value="Serralysin-like_metalloprot_C"/>
</dbReference>